<keyword evidence="1" id="KW-0812">Transmembrane</keyword>
<protein>
    <submittedName>
        <fullName evidence="2">Uncharacterized protein</fullName>
    </submittedName>
</protein>
<keyword evidence="1" id="KW-0472">Membrane</keyword>
<proteinExistence type="predicted"/>
<dbReference type="Proteomes" id="UP000276215">
    <property type="component" value="Unassembled WGS sequence"/>
</dbReference>
<dbReference type="EMBL" id="ML120387">
    <property type="protein sequence ID" value="RPA99419.1"/>
    <property type="molecule type" value="Genomic_DNA"/>
</dbReference>
<dbReference type="AlphaFoldDB" id="A0A3N4JMF3"/>
<accession>A0A3N4JMF3</accession>
<evidence type="ECO:0000313" key="3">
    <source>
        <dbReference type="Proteomes" id="UP000276215"/>
    </source>
</evidence>
<feature type="transmembrane region" description="Helical" evidence="1">
    <location>
        <begin position="20"/>
        <end position="39"/>
    </location>
</feature>
<organism evidence="2 3">
    <name type="scientific">Choiromyces venosus 120613-1</name>
    <dbReference type="NCBI Taxonomy" id="1336337"/>
    <lineage>
        <taxon>Eukaryota</taxon>
        <taxon>Fungi</taxon>
        <taxon>Dikarya</taxon>
        <taxon>Ascomycota</taxon>
        <taxon>Pezizomycotina</taxon>
        <taxon>Pezizomycetes</taxon>
        <taxon>Pezizales</taxon>
        <taxon>Tuberaceae</taxon>
        <taxon>Choiromyces</taxon>
    </lineage>
</organism>
<sequence length="139" mass="15379">MARKAAPSNATKPLIIPNYYLHPLCLLSFLGIVLLSLLRKYGSAERNCIRTRGNLHPESIRIRIPLFSGSASAFIWELGAAAEFLRFSEVSGSARSGIAGATVLYVVYKIIKRHYGSSNLPSTMQYTITFGARLFSWPL</sequence>
<keyword evidence="1" id="KW-1133">Transmembrane helix</keyword>
<evidence type="ECO:0000313" key="2">
    <source>
        <dbReference type="EMBL" id="RPA99419.1"/>
    </source>
</evidence>
<name>A0A3N4JMF3_9PEZI</name>
<keyword evidence="3" id="KW-1185">Reference proteome</keyword>
<reference evidence="2 3" key="1">
    <citation type="journal article" date="2018" name="Nat. Ecol. Evol.">
        <title>Pezizomycetes genomes reveal the molecular basis of ectomycorrhizal truffle lifestyle.</title>
        <authorList>
            <person name="Murat C."/>
            <person name="Payen T."/>
            <person name="Noel B."/>
            <person name="Kuo A."/>
            <person name="Morin E."/>
            <person name="Chen J."/>
            <person name="Kohler A."/>
            <person name="Krizsan K."/>
            <person name="Balestrini R."/>
            <person name="Da Silva C."/>
            <person name="Montanini B."/>
            <person name="Hainaut M."/>
            <person name="Levati E."/>
            <person name="Barry K.W."/>
            <person name="Belfiori B."/>
            <person name="Cichocki N."/>
            <person name="Clum A."/>
            <person name="Dockter R.B."/>
            <person name="Fauchery L."/>
            <person name="Guy J."/>
            <person name="Iotti M."/>
            <person name="Le Tacon F."/>
            <person name="Lindquist E.A."/>
            <person name="Lipzen A."/>
            <person name="Malagnac F."/>
            <person name="Mello A."/>
            <person name="Molinier V."/>
            <person name="Miyauchi S."/>
            <person name="Poulain J."/>
            <person name="Riccioni C."/>
            <person name="Rubini A."/>
            <person name="Sitrit Y."/>
            <person name="Splivallo R."/>
            <person name="Traeger S."/>
            <person name="Wang M."/>
            <person name="Zifcakova L."/>
            <person name="Wipf D."/>
            <person name="Zambonelli A."/>
            <person name="Paolocci F."/>
            <person name="Nowrousian M."/>
            <person name="Ottonello S."/>
            <person name="Baldrian P."/>
            <person name="Spatafora J.W."/>
            <person name="Henrissat B."/>
            <person name="Nagy L.G."/>
            <person name="Aury J.M."/>
            <person name="Wincker P."/>
            <person name="Grigoriev I.V."/>
            <person name="Bonfante P."/>
            <person name="Martin F.M."/>
        </authorList>
    </citation>
    <scope>NUCLEOTIDE SEQUENCE [LARGE SCALE GENOMIC DNA]</scope>
    <source>
        <strain evidence="2 3">120613-1</strain>
    </source>
</reference>
<gene>
    <name evidence="2" type="ORF">L873DRAFT_902135</name>
</gene>
<evidence type="ECO:0000256" key="1">
    <source>
        <dbReference type="SAM" id="Phobius"/>
    </source>
</evidence>